<evidence type="ECO:0000313" key="2">
    <source>
        <dbReference type="WBParaSite" id="jg9533"/>
    </source>
</evidence>
<reference evidence="2" key="1">
    <citation type="submission" date="2022-11" db="UniProtKB">
        <authorList>
            <consortium name="WormBaseParasite"/>
        </authorList>
    </citation>
    <scope>IDENTIFICATION</scope>
</reference>
<evidence type="ECO:0000313" key="1">
    <source>
        <dbReference type="Proteomes" id="UP000887574"/>
    </source>
</evidence>
<name>A0A915EVS6_9BILA</name>
<protein>
    <submittedName>
        <fullName evidence="2">Uncharacterized protein</fullName>
    </submittedName>
</protein>
<dbReference type="AlphaFoldDB" id="A0A915EVS6"/>
<accession>A0A915EVS6</accession>
<keyword evidence="1" id="KW-1185">Reference proteome</keyword>
<dbReference type="WBParaSite" id="jg9533">
    <property type="protein sequence ID" value="jg9533"/>
    <property type="gene ID" value="jg9533"/>
</dbReference>
<sequence length="121" mass="13536">MLQCDVVANDALLTHRLQTALVLEDGHSMVSASSHSDSTLIDITSQRSNATTNASQSQQQYRNVVVVSHLRSIPNLTKKTTCLYRISSLSSIREPIDKEARRLELKELLDEIIMLSFSCFT</sequence>
<organism evidence="1 2">
    <name type="scientific">Ditylenchus dipsaci</name>
    <dbReference type="NCBI Taxonomy" id="166011"/>
    <lineage>
        <taxon>Eukaryota</taxon>
        <taxon>Metazoa</taxon>
        <taxon>Ecdysozoa</taxon>
        <taxon>Nematoda</taxon>
        <taxon>Chromadorea</taxon>
        <taxon>Rhabditida</taxon>
        <taxon>Tylenchina</taxon>
        <taxon>Tylenchomorpha</taxon>
        <taxon>Sphaerularioidea</taxon>
        <taxon>Anguinidae</taxon>
        <taxon>Anguininae</taxon>
        <taxon>Ditylenchus</taxon>
    </lineage>
</organism>
<proteinExistence type="predicted"/>
<dbReference type="Proteomes" id="UP000887574">
    <property type="component" value="Unplaced"/>
</dbReference>